<evidence type="ECO:0000256" key="5">
    <source>
        <dbReference type="RuleBase" id="RU003657"/>
    </source>
</evidence>
<dbReference type="SUPFAM" id="SSF51366">
    <property type="entry name" value="Ribulose-phoshate binding barrel"/>
    <property type="match status" value="1"/>
</dbReference>
<protein>
    <recommendedName>
        <fullName evidence="8">1-(5-phosphoribosyl)-5-((5-phosphoribosylamino)methylideneamino)imidazole-4-carboxamide isomerase</fullName>
    </recommendedName>
</protein>
<evidence type="ECO:0000313" key="6">
    <source>
        <dbReference type="EMBL" id="QSW37911.1"/>
    </source>
</evidence>
<reference evidence="6" key="1">
    <citation type="submission" date="2021-02" db="EMBL/GenBank/DDBJ databases">
        <authorList>
            <person name="Franco D."/>
        </authorList>
    </citation>
    <scope>NUCLEOTIDE SEQUENCE</scope>
    <source>
        <strain evidence="6">RANSCY</strain>
    </source>
</reference>
<keyword evidence="3 5" id="KW-0368">Histidine biosynthesis</keyword>
<evidence type="ECO:0008006" key="8">
    <source>
        <dbReference type="Google" id="ProtNLM"/>
    </source>
</evidence>
<evidence type="ECO:0000256" key="2">
    <source>
        <dbReference type="ARBA" id="ARBA00022605"/>
    </source>
</evidence>
<dbReference type="Gene3D" id="3.20.20.70">
    <property type="entry name" value="Aldolase class I"/>
    <property type="match status" value="1"/>
</dbReference>
<dbReference type="Proteomes" id="UP000663347">
    <property type="component" value="Chromosome"/>
</dbReference>
<evidence type="ECO:0000313" key="7">
    <source>
        <dbReference type="Proteomes" id="UP000663347"/>
    </source>
</evidence>
<proteinExistence type="inferred from homology"/>
<accession>A0A975AE44</accession>
<evidence type="ECO:0000256" key="3">
    <source>
        <dbReference type="ARBA" id="ARBA00023102"/>
    </source>
</evidence>
<sequence>MVSKLLIPAIDIYNGMFVRLKRGNYNKHVIFNKRRLISKILDINPHTVHIVDLEGARYGGTINRNLISSIIYNFSILGIKTQVGGGIRSIVNVKEYVLLGSNIILGTSIFNKRLNMSRYFKQIHKYIIISIDFKSNHVYYNGWESKGIGLNNIILHINNTVFLSLIFTDIYRDGTLNGIDISKVNYISRLLCKKKSFLFAGGFNHLNLPNIREIKLPNFLGFISGKFIYYGK</sequence>
<dbReference type="EMBL" id="CP071412">
    <property type="protein sequence ID" value="QSW37911.1"/>
    <property type="molecule type" value="Genomic_DNA"/>
</dbReference>
<evidence type="ECO:0000256" key="1">
    <source>
        <dbReference type="ARBA" id="ARBA00009667"/>
    </source>
</evidence>
<comment type="similarity">
    <text evidence="1 5">Belongs to the HisA/HisF family.</text>
</comment>
<dbReference type="GO" id="GO:0005737">
    <property type="term" value="C:cytoplasm"/>
    <property type="evidence" value="ECO:0007669"/>
    <property type="project" value="TreeGrafter"/>
</dbReference>
<organism evidence="6 7">
    <name type="scientific">Candidatus Vidania fulgoroideorum</name>
    <dbReference type="NCBI Taxonomy" id="881286"/>
    <lineage>
        <taxon>Bacteria</taxon>
        <taxon>Pseudomonadati</taxon>
        <taxon>Pseudomonadota</taxon>
        <taxon>Betaproteobacteria</taxon>
        <taxon>Candidatus Vidania</taxon>
    </lineage>
</organism>
<comment type="pathway">
    <text evidence="4">Amino-acid biosynthesis.</text>
</comment>
<dbReference type="Pfam" id="PF00977">
    <property type="entry name" value="His_biosynth"/>
    <property type="match status" value="1"/>
</dbReference>
<dbReference type="InterPro" id="IPR006062">
    <property type="entry name" value="His_biosynth"/>
</dbReference>
<keyword evidence="2 5" id="KW-0028">Amino-acid biosynthesis</keyword>
<dbReference type="InterPro" id="IPR011060">
    <property type="entry name" value="RibuloseP-bd_barrel"/>
</dbReference>
<dbReference type="AlphaFoldDB" id="A0A975AE44"/>
<gene>
    <name evidence="6" type="ORF">JSR06_00380</name>
</gene>
<dbReference type="PANTHER" id="PTHR43090:SF2">
    <property type="entry name" value="1-(5-PHOSPHORIBOSYL)-5-[(5-PHOSPHORIBOSYLAMINO)METHYLIDENEAMINO] IMIDAZOLE-4-CARBOXAMIDE ISOMERASE"/>
    <property type="match status" value="1"/>
</dbReference>
<dbReference type="PANTHER" id="PTHR43090">
    <property type="entry name" value="1-(5-PHOSPHORIBOSYL)-5-[(5-PHOSPHORIBOSYLAMINO)METHYLIDENEAMINO] IMIDAZOLE-4-CARBOXAMIDE ISOMERASE"/>
    <property type="match status" value="1"/>
</dbReference>
<dbReference type="GO" id="GO:0000105">
    <property type="term" value="P:L-histidine biosynthetic process"/>
    <property type="evidence" value="ECO:0007669"/>
    <property type="project" value="UniProtKB-KW"/>
</dbReference>
<evidence type="ECO:0000256" key="4">
    <source>
        <dbReference type="ARBA" id="ARBA00029440"/>
    </source>
</evidence>
<name>A0A975AE44_9PROT</name>
<dbReference type="InterPro" id="IPR044524">
    <property type="entry name" value="Isoase_HisA-like"/>
</dbReference>
<dbReference type="InterPro" id="IPR013785">
    <property type="entry name" value="Aldolase_TIM"/>
</dbReference>
<dbReference type="GO" id="GO:0000162">
    <property type="term" value="P:L-tryptophan biosynthetic process"/>
    <property type="evidence" value="ECO:0007669"/>
    <property type="project" value="TreeGrafter"/>
</dbReference>
<dbReference type="GO" id="GO:0003949">
    <property type="term" value="F:1-(5-phosphoribosyl)-5-[(5-phosphoribosylamino)methylideneamino]imidazole-4-carboxamide isomerase activity"/>
    <property type="evidence" value="ECO:0007669"/>
    <property type="project" value="InterPro"/>
</dbReference>
<reference evidence="6" key="2">
    <citation type="submission" date="2021-03" db="EMBL/GenBank/DDBJ databases">
        <title>Alternative transmission patterns in independently acquired nutritional co-symbionts of Dictyopharidae planthoppers.</title>
        <authorList>
            <person name="Michalik A."/>
            <person name="Lukasik P."/>
        </authorList>
    </citation>
    <scope>NUCLEOTIDE SEQUENCE</scope>
    <source>
        <strain evidence="6">RANSCY</strain>
    </source>
</reference>